<dbReference type="InterPro" id="IPR044926">
    <property type="entry name" value="RGS_subdomain_2"/>
</dbReference>
<gene>
    <name evidence="3" type="primary">SPOSA6832_04254</name>
</gene>
<keyword evidence="4" id="KW-1185">Reference proteome</keyword>
<feature type="transmembrane region" description="Helical" evidence="2">
    <location>
        <begin position="459"/>
        <end position="482"/>
    </location>
</feature>
<feature type="transmembrane region" description="Helical" evidence="2">
    <location>
        <begin position="230"/>
        <end position="249"/>
    </location>
</feature>
<evidence type="ECO:0000256" key="1">
    <source>
        <dbReference type="SAM" id="MobiDB-lite"/>
    </source>
</evidence>
<dbReference type="Gene3D" id="1.10.167.10">
    <property type="entry name" value="Regulator of G-protein Signalling 4, domain 2"/>
    <property type="match status" value="1"/>
</dbReference>
<feature type="compositionally biased region" description="Low complexity" evidence="1">
    <location>
        <begin position="1"/>
        <end position="10"/>
    </location>
</feature>
<organism evidence="3 4">
    <name type="scientific">Sporidiobolus salmonicolor</name>
    <name type="common">Yeast-like fungus</name>
    <name type="synonym">Sporobolomyces salmonicolor</name>
    <dbReference type="NCBI Taxonomy" id="5005"/>
    <lineage>
        <taxon>Eukaryota</taxon>
        <taxon>Fungi</taxon>
        <taxon>Dikarya</taxon>
        <taxon>Basidiomycota</taxon>
        <taxon>Pucciniomycotina</taxon>
        <taxon>Microbotryomycetes</taxon>
        <taxon>Sporidiobolales</taxon>
        <taxon>Sporidiobolaceae</taxon>
        <taxon>Sporobolomyces</taxon>
    </lineage>
</organism>
<evidence type="ECO:0000256" key="2">
    <source>
        <dbReference type="SAM" id="Phobius"/>
    </source>
</evidence>
<dbReference type="Proteomes" id="UP000243876">
    <property type="component" value="Unassembled WGS sequence"/>
</dbReference>
<feature type="non-terminal residue" evidence="3">
    <location>
        <position position="1"/>
    </location>
</feature>
<dbReference type="InterPro" id="IPR036305">
    <property type="entry name" value="RGS_sf"/>
</dbReference>
<feature type="transmembrane region" description="Helical" evidence="2">
    <location>
        <begin position="261"/>
        <end position="278"/>
    </location>
</feature>
<keyword evidence="2" id="KW-0472">Membrane</keyword>
<name>A0A0D6EQT5_SPOSA</name>
<proteinExistence type="predicted"/>
<evidence type="ECO:0000313" key="4">
    <source>
        <dbReference type="Proteomes" id="UP000243876"/>
    </source>
</evidence>
<dbReference type="PANTHER" id="PTHR39466:SF1">
    <property type="entry name" value="RGS DOMAIN-CONTAINING PROTEIN"/>
    <property type="match status" value="1"/>
</dbReference>
<dbReference type="OrthoDB" id="3232309at2759"/>
<feature type="compositionally biased region" description="Low complexity" evidence="1">
    <location>
        <begin position="403"/>
        <end position="418"/>
    </location>
</feature>
<keyword evidence="2" id="KW-0812">Transmembrane</keyword>
<evidence type="ECO:0000313" key="3">
    <source>
        <dbReference type="EMBL" id="CEQ42452.1"/>
    </source>
</evidence>
<feature type="region of interest" description="Disordered" evidence="1">
    <location>
        <begin position="1"/>
        <end position="20"/>
    </location>
</feature>
<feature type="region of interest" description="Disordered" evidence="1">
    <location>
        <begin position="335"/>
        <end position="418"/>
    </location>
</feature>
<dbReference type="EMBL" id="CENE01000026">
    <property type="protein sequence ID" value="CEQ42452.1"/>
    <property type="molecule type" value="Genomic_DNA"/>
</dbReference>
<reference evidence="4" key="1">
    <citation type="submission" date="2015-02" db="EMBL/GenBank/DDBJ databases">
        <authorList>
            <person name="Gon?alves P."/>
        </authorList>
    </citation>
    <scope>NUCLEOTIDE SEQUENCE [LARGE SCALE GENOMIC DNA]</scope>
</reference>
<keyword evidence="2" id="KW-1133">Transmembrane helix</keyword>
<dbReference type="AlphaFoldDB" id="A0A0D6EQT5"/>
<accession>A0A0D6EQT5</accession>
<dbReference type="SUPFAM" id="SSF48097">
    <property type="entry name" value="Regulator of G-protein signaling, RGS"/>
    <property type="match status" value="1"/>
</dbReference>
<feature type="compositionally biased region" description="Low complexity" evidence="1">
    <location>
        <begin position="369"/>
        <end position="380"/>
    </location>
</feature>
<dbReference type="PANTHER" id="PTHR39466">
    <property type="entry name" value="RGS DOMAIN-CONTAINING PROTEIN"/>
    <property type="match status" value="1"/>
</dbReference>
<protein>
    <submittedName>
        <fullName evidence="3">SPOSA6832_04254-mRNA-1:cds</fullName>
    </submittedName>
</protein>
<sequence length="484" mass="51868">MAPPAAASSPRPLPPAPPKGRYRFGALLKAPNRLLHPGELIEKELDAQSRRQASQGASNKYGGVTVGKVRSFGRVHLYDVALEDVIAGRHTPPLTLRDFEDYLAFKEKSAENLYFHLWLIEYTKLYNAHTASTRPPAEVITLGTSFRTAVDTFFAPRSPLELNVASDVRRQIDAQIAAVAQPSAAAPSNEAFLPPSAFSKCHYEASESLAVSFKAFLKNQARNADRNRGFFAIFLGVFTYLLGLIPTIACTRLDASRGWRALGLPLWWFGVVVLVGGLRKTCLDNRQLYPWELACEAAGSVSSSHGSSSDETAGWTSSNLHHAETGQSTFSAFDDKEKLDSPSAPEPPMPPVTVTFPTSARSREPSQATTIVPMSTPTTTDGGRRTSGFSFTDLGYYPLGPKSPSESGRSSSDSSAAAATTPGGLYFAPAAMKLPASSPMLTPFTKMLNPVVARAQRDIVLAAAGYGVLAMVLTGVVCLAVPNA</sequence>